<dbReference type="InterPro" id="IPR011051">
    <property type="entry name" value="RmlC_Cupin_sf"/>
</dbReference>
<dbReference type="AlphaFoldDB" id="A0A285N3U8"/>
<dbReference type="Gene3D" id="2.60.120.10">
    <property type="entry name" value="Jelly Rolls"/>
    <property type="match status" value="1"/>
</dbReference>
<feature type="domain" description="Cupin type-2" evidence="1">
    <location>
        <begin position="41"/>
        <end position="100"/>
    </location>
</feature>
<dbReference type="Pfam" id="PF07883">
    <property type="entry name" value="Cupin_2"/>
    <property type="match status" value="1"/>
</dbReference>
<evidence type="ECO:0000259" key="1">
    <source>
        <dbReference type="Pfam" id="PF07883"/>
    </source>
</evidence>
<dbReference type="Proteomes" id="UP000219453">
    <property type="component" value="Unassembled WGS sequence"/>
</dbReference>
<dbReference type="InterPro" id="IPR014710">
    <property type="entry name" value="RmlC-like_jellyroll"/>
</dbReference>
<organism evidence="2 3">
    <name type="scientific">Natronoarchaeum philippinense</name>
    <dbReference type="NCBI Taxonomy" id="558529"/>
    <lineage>
        <taxon>Archaea</taxon>
        <taxon>Methanobacteriati</taxon>
        <taxon>Methanobacteriota</taxon>
        <taxon>Stenosarchaea group</taxon>
        <taxon>Halobacteria</taxon>
        <taxon>Halobacteriales</taxon>
        <taxon>Natronoarchaeaceae</taxon>
    </lineage>
</organism>
<evidence type="ECO:0000313" key="2">
    <source>
        <dbReference type="EMBL" id="SNZ04132.1"/>
    </source>
</evidence>
<dbReference type="EMBL" id="OBEJ01000001">
    <property type="protein sequence ID" value="SNZ04132.1"/>
    <property type="molecule type" value="Genomic_DNA"/>
</dbReference>
<reference evidence="2 3" key="1">
    <citation type="submission" date="2017-09" db="EMBL/GenBank/DDBJ databases">
        <authorList>
            <person name="Ehlers B."/>
            <person name="Leendertz F.H."/>
        </authorList>
    </citation>
    <scope>NUCLEOTIDE SEQUENCE [LARGE SCALE GENOMIC DNA]</scope>
    <source>
        <strain evidence="2 3">DSM 27208</strain>
    </source>
</reference>
<dbReference type="InterPro" id="IPR013096">
    <property type="entry name" value="Cupin_2"/>
</dbReference>
<gene>
    <name evidence="2" type="ORF">SAMN06269185_0457</name>
</gene>
<evidence type="ECO:0000313" key="3">
    <source>
        <dbReference type="Proteomes" id="UP000219453"/>
    </source>
</evidence>
<protein>
    <submittedName>
        <fullName evidence="2">Cupin domain-containing protein</fullName>
    </submittedName>
</protein>
<accession>A0A285N3U8</accession>
<keyword evidence="3" id="KW-1185">Reference proteome</keyword>
<dbReference type="SUPFAM" id="SSF51182">
    <property type="entry name" value="RmlC-like cupins"/>
    <property type="match status" value="1"/>
</dbReference>
<proteinExistence type="predicted"/>
<sequence length="120" mass="13679">MALVYSKVSIDDVEERSIEDIEPGLKSVGYETRPDQMRPSVWEFEEGEQTNHHYHEHQEELYLVLDGRFHVVVGDDKFDLEPEDVLVVEPSAERQLTALETGRLFVVGAPNEPDDAVVVD</sequence>
<name>A0A285N3U8_NATPI</name>